<evidence type="ECO:0000313" key="1">
    <source>
        <dbReference type="EMBL" id="MFM9328498.1"/>
    </source>
</evidence>
<evidence type="ECO:0000313" key="2">
    <source>
        <dbReference type="Proteomes" id="UP001631969"/>
    </source>
</evidence>
<dbReference type="Proteomes" id="UP001631969">
    <property type="component" value="Unassembled WGS sequence"/>
</dbReference>
<proteinExistence type="predicted"/>
<accession>A0ACC7NUV8</accession>
<comment type="caution">
    <text evidence="1">The sequence shown here is derived from an EMBL/GenBank/DDBJ whole genome shotgun (WGS) entry which is preliminary data.</text>
</comment>
<protein>
    <submittedName>
        <fullName evidence="1">Uncharacterized protein</fullName>
    </submittedName>
</protein>
<sequence>MAANNQEKIYLLPQTIGYYQQELTRLLEFERYRETMEMLQFLLSCDTSDLKARDEWQSLLEWMQTMIPELHMPPPPEGQEQDLTEDELFYIHMKEKAEREPEYVEKLLAVFERPDSWDKQVLALEQLRYLQHPRLRDVLRKWLESQPLPPILQFRTLQILKARGESGSIKIKRGGKLYVVDISDVPAGSEDYPRALKEIFQRVIRSDMNSGFPLEAFAEETWSEFVAYAFGTPVYIEILAEKPEARDAWAAAFHYMLLLTSQGSASMEEIKDIYGITEALEVRWERALRVFRDFAKAVFPSIT</sequence>
<reference evidence="1" key="1">
    <citation type="submission" date="2024-12" db="EMBL/GenBank/DDBJ databases">
        <authorList>
            <person name="Wu N."/>
        </authorList>
    </citation>
    <scope>NUCLEOTIDE SEQUENCE</scope>
    <source>
        <strain evidence="1">P15</strain>
    </source>
</reference>
<name>A0ACC7NUV8_9BACL</name>
<gene>
    <name evidence="1" type="ORF">ACI1P1_09380</name>
</gene>
<keyword evidence="2" id="KW-1185">Reference proteome</keyword>
<organism evidence="1 2">
    <name type="scientific">Paenibacillus mesotrionivorans</name>
    <dbReference type="NCBI Taxonomy" id="3160968"/>
    <lineage>
        <taxon>Bacteria</taxon>
        <taxon>Bacillati</taxon>
        <taxon>Bacillota</taxon>
        <taxon>Bacilli</taxon>
        <taxon>Bacillales</taxon>
        <taxon>Paenibacillaceae</taxon>
        <taxon>Paenibacillus</taxon>
    </lineage>
</organism>
<dbReference type="EMBL" id="JBJURJ010000005">
    <property type="protein sequence ID" value="MFM9328498.1"/>
    <property type="molecule type" value="Genomic_DNA"/>
</dbReference>